<dbReference type="Pfam" id="PF26639">
    <property type="entry name" value="Het-6_barrel"/>
    <property type="match status" value="1"/>
</dbReference>
<gene>
    <name evidence="2" type="ORF">PV09_07869</name>
</gene>
<reference evidence="2 3" key="1">
    <citation type="submission" date="2015-01" db="EMBL/GenBank/DDBJ databases">
        <title>The Genome Sequence of Ochroconis gallopava CBS43764.</title>
        <authorList>
            <consortium name="The Broad Institute Genomics Platform"/>
            <person name="Cuomo C."/>
            <person name="de Hoog S."/>
            <person name="Gorbushina A."/>
            <person name="Stielow B."/>
            <person name="Teixiera M."/>
            <person name="Abouelleil A."/>
            <person name="Chapman S.B."/>
            <person name="Priest M."/>
            <person name="Young S.K."/>
            <person name="Wortman J."/>
            <person name="Nusbaum C."/>
            <person name="Birren B."/>
        </authorList>
    </citation>
    <scope>NUCLEOTIDE SEQUENCE [LARGE SCALE GENOMIC DNA]</scope>
    <source>
        <strain evidence="2 3">CBS 43764</strain>
    </source>
</reference>
<evidence type="ECO:0000313" key="3">
    <source>
        <dbReference type="Proteomes" id="UP000053259"/>
    </source>
</evidence>
<evidence type="ECO:0000259" key="1">
    <source>
        <dbReference type="Pfam" id="PF06985"/>
    </source>
</evidence>
<dbReference type="VEuPathDB" id="FungiDB:PV09_07869"/>
<feature type="domain" description="Heterokaryon incompatibility" evidence="1">
    <location>
        <begin position="55"/>
        <end position="204"/>
    </location>
</feature>
<protein>
    <recommendedName>
        <fullName evidence="1">Heterokaryon incompatibility domain-containing protein</fullName>
    </recommendedName>
</protein>
<name>A0A0D2A2T0_9PEZI</name>
<accession>A0A0D2A2T0</accession>
<dbReference type="InterPro" id="IPR052895">
    <property type="entry name" value="HetReg/Transcr_Mod"/>
</dbReference>
<dbReference type="InterPro" id="IPR010730">
    <property type="entry name" value="HET"/>
</dbReference>
<sequence length="624" mass="71570">MLSSLFRRRKGEMDFQYEPLAAENHIRLITLLPGKWDSKIKCKLRVAKLEEPPAYKALSYVWGDVTRSEKILLNGKVCHITRNLDIALRYIRDEKIAHVLWVDALCINQSDNSERNKQVRIMGQIYKRAQVVLAWLGAEGDESDSAMELALELGQLAMSLPPTILPLTPQKLADAGFDAGSKNWAAFWRLMERPYWRRIWIIQEQHFASEFNESREQQVMNDRCLIGVGRKWLPRMILYHGWMLLMFVAQNKHAFLSDTEAIQRGAPQRHEPFQSFYLNTPSPITAFFITLSIANPTYSGPECKERLSALIRVSTGYLATDPRDMIFALHGIIGKTNNQLRIDYNFNLDTVYRETVEFAMKEYGTLSILEGNRLKIPTDYPTWYPISGNLSVTGGAWDNRRGHRASGRHRARKPKFSLDGKVLFLPGIVVGTVKEVIGPYWHTKNLPLQEQQVLWREYQSKLRLYWSKQEPERKEMMWRTFVLDQENDGSRVVNGRAPESFELAFRLSLLSEPGELPRDFMPGVDEGVRRYAFSGRFLTCFDLANVNYSFFDTENGFMGIGAYHLKPGDVVTILQGGAFCLVLRPKGEHYQLLGEAYVYGAMEGELVKEDDDGNPIGLQEFGIC</sequence>
<keyword evidence="3" id="KW-1185">Reference proteome</keyword>
<dbReference type="Proteomes" id="UP000053259">
    <property type="component" value="Unassembled WGS sequence"/>
</dbReference>
<dbReference type="InParanoid" id="A0A0D2A2T0"/>
<proteinExistence type="predicted"/>
<dbReference type="HOGENOM" id="CLU_004184_7_2_1"/>
<dbReference type="OrthoDB" id="2157530at2759"/>
<dbReference type="RefSeq" id="XP_016210554.1">
    <property type="nucleotide sequence ID" value="XM_016361694.1"/>
</dbReference>
<dbReference type="PANTHER" id="PTHR24148:SF64">
    <property type="entry name" value="HETEROKARYON INCOMPATIBILITY DOMAIN-CONTAINING PROTEIN"/>
    <property type="match status" value="1"/>
</dbReference>
<organism evidence="2 3">
    <name type="scientific">Verruconis gallopava</name>
    <dbReference type="NCBI Taxonomy" id="253628"/>
    <lineage>
        <taxon>Eukaryota</taxon>
        <taxon>Fungi</taxon>
        <taxon>Dikarya</taxon>
        <taxon>Ascomycota</taxon>
        <taxon>Pezizomycotina</taxon>
        <taxon>Dothideomycetes</taxon>
        <taxon>Pleosporomycetidae</taxon>
        <taxon>Venturiales</taxon>
        <taxon>Sympoventuriaceae</taxon>
        <taxon>Verruconis</taxon>
    </lineage>
</organism>
<dbReference type="Pfam" id="PF06985">
    <property type="entry name" value="HET"/>
    <property type="match status" value="1"/>
</dbReference>
<dbReference type="EMBL" id="KN847561">
    <property type="protein sequence ID" value="KIW00685.1"/>
    <property type="molecule type" value="Genomic_DNA"/>
</dbReference>
<dbReference type="PANTHER" id="PTHR24148">
    <property type="entry name" value="ANKYRIN REPEAT DOMAIN-CONTAINING PROTEIN 39 HOMOLOG-RELATED"/>
    <property type="match status" value="1"/>
</dbReference>
<evidence type="ECO:0000313" key="2">
    <source>
        <dbReference type="EMBL" id="KIW00685.1"/>
    </source>
</evidence>
<dbReference type="GeneID" id="27315842"/>
<dbReference type="AlphaFoldDB" id="A0A0D2A2T0"/>